<keyword evidence="4" id="KW-0472">Membrane</keyword>
<gene>
    <name evidence="6" type="ORF">QJT80_03660</name>
</gene>
<evidence type="ECO:0000313" key="6">
    <source>
        <dbReference type="EMBL" id="WGZ91576.1"/>
    </source>
</evidence>
<evidence type="ECO:0000256" key="3">
    <source>
        <dbReference type="ARBA" id="ARBA00022679"/>
    </source>
</evidence>
<dbReference type="InterPro" id="IPR029044">
    <property type="entry name" value="Nucleotide-diphossugar_trans"/>
</dbReference>
<keyword evidence="4" id="KW-1133">Transmembrane helix</keyword>
<dbReference type="AlphaFoldDB" id="A0AA95KGA5"/>
<evidence type="ECO:0000259" key="5">
    <source>
        <dbReference type="Pfam" id="PF00535"/>
    </source>
</evidence>
<feature type="transmembrane region" description="Helical" evidence="4">
    <location>
        <begin position="234"/>
        <end position="254"/>
    </location>
</feature>
<accession>A0AA95KGA5</accession>
<name>A0AA95KGA5_9GAMM</name>
<organism evidence="6">
    <name type="scientific">Candidatus Thiocaldithrix dubininis</name>
    <dbReference type="NCBI Taxonomy" id="3080823"/>
    <lineage>
        <taxon>Bacteria</taxon>
        <taxon>Pseudomonadati</taxon>
        <taxon>Pseudomonadota</taxon>
        <taxon>Gammaproteobacteria</taxon>
        <taxon>Thiotrichales</taxon>
        <taxon>Thiotrichaceae</taxon>
        <taxon>Candidatus Thiocaldithrix</taxon>
    </lineage>
</organism>
<dbReference type="GO" id="GO:0016757">
    <property type="term" value="F:glycosyltransferase activity"/>
    <property type="evidence" value="ECO:0007669"/>
    <property type="project" value="UniProtKB-KW"/>
</dbReference>
<comment type="similarity">
    <text evidence="1">Belongs to the glycosyltransferase 2 family.</text>
</comment>
<dbReference type="PANTHER" id="PTHR43630:SF1">
    <property type="entry name" value="POLY-BETA-1,6-N-ACETYL-D-GLUCOSAMINE SYNTHASE"/>
    <property type="match status" value="1"/>
</dbReference>
<sequence length="277" mass="31155">MATVIVPAHNEASVIRRCLNSLIHQPGLDTLIVACNGCTDNTAAIVRNEYPQAICLEIAKPSKVNALNEAEKHINTWPVFYIDTDTVLSAGAIQTISQAMQAPNAPLLSAPEPVIDTQHSSWWVKQYYKIWLQLPYIRSGVVATCSYVISQKGHERFVSFPHVINDDGFVRCQFKPEERANIPNSKIYITAPATLFSLIKIKTRARLGNMELAQKGLCTQVEHKAYSQILQQQLYSKNALAALVYICIAFVIRLRARHQFKSLKTYVWEKDLTSRKG</sequence>
<dbReference type="KEGG" id="tdu:QJT80_03660"/>
<reference evidence="6" key="1">
    <citation type="journal article" date="2023" name="Int. J. Mol. Sci.">
        <title>Metagenomics Revealed a New Genus 'Candidatus Thiocaldithrix dubininis' gen. nov., sp. nov. and a New Species 'Candidatus Thiothrix putei' sp. nov. in the Family Thiotrichaceae, Some Members of Which Have Traits of Both Na+- and H+-Motive Energetics.</title>
        <authorList>
            <person name="Ravin N.V."/>
            <person name="Muntyan M.S."/>
            <person name="Smolyakov D.D."/>
            <person name="Rudenko T.S."/>
            <person name="Beletsky A.V."/>
            <person name="Mardanov A.V."/>
            <person name="Grabovich M.Y."/>
        </authorList>
    </citation>
    <scope>NUCLEOTIDE SEQUENCE</scope>
    <source>
        <strain evidence="6">GKL-01</strain>
    </source>
</reference>
<protein>
    <submittedName>
        <fullName evidence="6">Glycosyltransferase</fullName>
        <ecNumber evidence="6">2.4.-.-</ecNumber>
    </submittedName>
</protein>
<dbReference type="EC" id="2.4.-.-" evidence="6"/>
<dbReference type="Pfam" id="PF00535">
    <property type="entry name" value="Glycos_transf_2"/>
    <property type="match status" value="1"/>
</dbReference>
<feature type="domain" description="Glycosyltransferase 2-like" evidence="5">
    <location>
        <begin position="3"/>
        <end position="117"/>
    </location>
</feature>
<dbReference type="SUPFAM" id="SSF53448">
    <property type="entry name" value="Nucleotide-diphospho-sugar transferases"/>
    <property type="match status" value="1"/>
</dbReference>
<dbReference type="EMBL" id="CP124755">
    <property type="protein sequence ID" value="WGZ91576.1"/>
    <property type="molecule type" value="Genomic_DNA"/>
</dbReference>
<evidence type="ECO:0000256" key="1">
    <source>
        <dbReference type="ARBA" id="ARBA00006739"/>
    </source>
</evidence>
<keyword evidence="4" id="KW-0812">Transmembrane</keyword>
<dbReference type="Proteomes" id="UP001300672">
    <property type="component" value="Chromosome"/>
</dbReference>
<reference evidence="6" key="2">
    <citation type="submission" date="2023-04" db="EMBL/GenBank/DDBJ databases">
        <authorList>
            <person name="Beletskiy A.V."/>
            <person name="Mardanov A.V."/>
            <person name="Ravin N.V."/>
        </authorList>
    </citation>
    <scope>NUCLEOTIDE SEQUENCE</scope>
    <source>
        <strain evidence="6">GKL-01</strain>
    </source>
</reference>
<dbReference type="Gene3D" id="3.90.550.10">
    <property type="entry name" value="Spore Coat Polysaccharide Biosynthesis Protein SpsA, Chain A"/>
    <property type="match status" value="1"/>
</dbReference>
<evidence type="ECO:0000256" key="2">
    <source>
        <dbReference type="ARBA" id="ARBA00022676"/>
    </source>
</evidence>
<proteinExistence type="inferred from homology"/>
<keyword evidence="3 6" id="KW-0808">Transferase</keyword>
<keyword evidence="2 6" id="KW-0328">Glycosyltransferase</keyword>
<evidence type="ECO:0000256" key="4">
    <source>
        <dbReference type="SAM" id="Phobius"/>
    </source>
</evidence>
<dbReference type="InterPro" id="IPR001173">
    <property type="entry name" value="Glyco_trans_2-like"/>
</dbReference>
<dbReference type="PANTHER" id="PTHR43630">
    <property type="entry name" value="POLY-BETA-1,6-N-ACETYL-D-GLUCOSAMINE SYNTHASE"/>
    <property type="match status" value="1"/>
</dbReference>